<gene>
    <name evidence="2" type="ORF">QBC41DRAFT_387218</name>
</gene>
<feature type="signal peptide" evidence="1">
    <location>
        <begin position="1"/>
        <end position="22"/>
    </location>
</feature>
<dbReference type="PANTHER" id="PTHR35605:SF1">
    <property type="entry name" value="ECP2 EFFECTOR PROTEIN DOMAIN-CONTAINING PROTEIN-RELATED"/>
    <property type="match status" value="1"/>
</dbReference>
<accession>A0AA39ZHT6</accession>
<keyword evidence="1" id="KW-0732">Signal</keyword>
<dbReference type="Proteomes" id="UP001174997">
    <property type="component" value="Unassembled WGS sequence"/>
</dbReference>
<evidence type="ECO:0000313" key="3">
    <source>
        <dbReference type="Proteomes" id="UP001174997"/>
    </source>
</evidence>
<sequence length="207" mass="22937">MLSKVFYAIAASVMMLTQLAHGAPLTSDAPIKGYSLFEVEWQLPIDPKNPDGKLVTVTGTIQEAVAKMDAAYPGWNATFVSTLTPVKPGSRLDAAYERDHYICNPNDGHDYASPSVIYEGIKYLRGLTSDAPQNAPNSCGRVSCSHNSGIWWCNTNNFEKQVTWKEIGDSAYFLAYECSVYNDMTWLTAGQEFFKDNWSVYVTSANC</sequence>
<proteinExistence type="predicted"/>
<organism evidence="2 3">
    <name type="scientific">Cercophora samala</name>
    <dbReference type="NCBI Taxonomy" id="330535"/>
    <lineage>
        <taxon>Eukaryota</taxon>
        <taxon>Fungi</taxon>
        <taxon>Dikarya</taxon>
        <taxon>Ascomycota</taxon>
        <taxon>Pezizomycotina</taxon>
        <taxon>Sordariomycetes</taxon>
        <taxon>Sordariomycetidae</taxon>
        <taxon>Sordariales</taxon>
        <taxon>Lasiosphaeriaceae</taxon>
        <taxon>Cercophora</taxon>
    </lineage>
</organism>
<dbReference type="AlphaFoldDB" id="A0AA39ZHT6"/>
<name>A0AA39ZHT6_9PEZI</name>
<evidence type="ECO:0000256" key="1">
    <source>
        <dbReference type="SAM" id="SignalP"/>
    </source>
</evidence>
<keyword evidence="3" id="KW-1185">Reference proteome</keyword>
<reference evidence="2" key="1">
    <citation type="submission" date="2023-06" db="EMBL/GenBank/DDBJ databases">
        <title>Genome-scale phylogeny and comparative genomics of the fungal order Sordariales.</title>
        <authorList>
            <consortium name="Lawrence Berkeley National Laboratory"/>
            <person name="Hensen N."/>
            <person name="Bonometti L."/>
            <person name="Westerberg I."/>
            <person name="Brannstrom I.O."/>
            <person name="Guillou S."/>
            <person name="Cros-Aarteil S."/>
            <person name="Calhoun S."/>
            <person name="Haridas S."/>
            <person name="Kuo A."/>
            <person name="Mondo S."/>
            <person name="Pangilinan J."/>
            <person name="Riley R."/>
            <person name="Labutti K."/>
            <person name="Andreopoulos B."/>
            <person name="Lipzen A."/>
            <person name="Chen C."/>
            <person name="Yanf M."/>
            <person name="Daum C."/>
            <person name="Ng V."/>
            <person name="Clum A."/>
            <person name="Steindorff A."/>
            <person name="Ohm R."/>
            <person name="Martin F."/>
            <person name="Silar P."/>
            <person name="Natvig D."/>
            <person name="Lalanne C."/>
            <person name="Gautier V."/>
            <person name="Ament-Velasquez S.L."/>
            <person name="Kruys A."/>
            <person name="Hutchinson M.I."/>
            <person name="Powell A.J."/>
            <person name="Barry K."/>
            <person name="Miller A.N."/>
            <person name="Grigoriev I.V."/>
            <person name="Debuchy R."/>
            <person name="Gladieux P."/>
            <person name="Thoren M.H."/>
            <person name="Johannesson H."/>
        </authorList>
    </citation>
    <scope>NUCLEOTIDE SEQUENCE</scope>
    <source>
        <strain evidence="2">CBS 307.81</strain>
    </source>
</reference>
<evidence type="ECO:0000313" key="2">
    <source>
        <dbReference type="EMBL" id="KAK0670980.1"/>
    </source>
</evidence>
<protein>
    <submittedName>
        <fullName evidence="2">Uncharacterized protein</fullName>
    </submittedName>
</protein>
<comment type="caution">
    <text evidence="2">The sequence shown here is derived from an EMBL/GenBank/DDBJ whole genome shotgun (WGS) entry which is preliminary data.</text>
</comment>
<dbReference type="EMBL" id="JAULSY010000025">
    <property type="protein sequence ID" value="KAK0670980.1"/>
    <property type="molecule type" value="Genomic_DNA"/>
</dbReference>
<feature type="chain" id="PRO_5041206845" evidence="1">
    <location>
        <begin position="23"/>
        <end position="207"/>
    </location>
</feature>
<dbReference type="PANTHER" id="PTHR35605">
    <property type="entry name" value="ECP2 EFFECTOR PROTEIN DOMAIN-CONTAINING PROTEIN-RELATED"/>
    <property type="match status" value="1"/>
</dbReference>